<name>J0WUV2_AURST</name>
<dbReference type="PRINTS" id="PR00463">
    <property type="entry name" value="EP450I"/>
</dbReference>
<feature type="binding site" description="axial binding residue" evidence="9">
    <location>
        <position position="636"/>
    </location>
    <ligand>
        <name>heme</name>
        <dbReference type="ChEBI" id="CHEBI:30413"/>
    </ligand>
    <ligandPart>
        <name>Fe</name>
        <dbReference type="ChEBI" id="CHEBI:18248"/>
    </ligandPart>
</feature>
<dbReference type="OMA" id="IDGEREC"/>
<dbReference type="GO" id="GO:0016705">
    <property type="term" value="F:oxidoreductase activity, acting on paired donors, with incorporation or reduction of molecular oxygen"/>
    <property type="evidence" value="ECO:0007669"/>
    <property type="project" value="InterPro"/>
</dbReference>
<dbReference type="GO" id="GO:0004497">
    <property type="term" value="F:monooxygenase activity"/>
    <property type="evidence" value="ECO:0007669"/>
    <property type="project" value="UniProtKB-KW"/>
</dbReference>
<evidence type="ECO:0000256" key="9">
    <source>
        <dbReference type="PIRSR" id="PIRSR602401-1"/>
    </source>
</evidence>
<dbReference type="CDD" id="cd11069">
    <property type="entry name" value="CYP_FUM15-like"/>
    <property type="match status" value="1"/>
</dbReference>
<proteinExistence type="inferred from homology"/>
<dbReference type="InterPro" id="IPR050121">
    <property type="entry name" value="Cytochrome_P450_monoxygenase"/>
</dbReference>
<dbReference type="GO" id="GO:0005506">
    <property type="term" value="F:iron ion binding"/>
    <property type="evidence" value="ECO:0007669"/>
    <property type="project" value="InterPro"/>
</dbReference>
<dbReference type="PANTHER" id="PTHR24305:SF166">
    <property type="entry name" value="CYTOCHROME P450 12A4, MITOCHONDRIAL-RELATED"/>
    <property type="match status" value="1"/>
</dbReference>
<dbReference type="PRINTS" id="PR00385">
    <property type="entry name" value="P450"/>
</dbReference>
<protein>
    <submittedName>
        <fullName evidence="10">Cytochrome P450</fullName>
    </submittedName>
</protein>
<keyword evidence="7 9" id="KW-0408">Iron</keyword>
<dbReference type="InterPro" id="IPR001128">
    <property type="entry name" value="Cyt_P450"/>
</dbReference>
<dbReference type="eggNOG" id="KOG0157">
    <property type="taxonomic scope" value="Eukaryota"/>
</dbReference>
<evidence type="ECO:0000256" key="5">
    <source>
        <dbReference type="ARBA" id="ARBA00022723"/>
    </source>
</evidence>
<comment type="similarity">
    <text evidence="3">Belongs to the cytochrome P450 family.</text>
</comment>
<gene>
    <name evidence="10" type="ORF">AURDEDRAFT_173240</name>
</gene>
<dbReference type="AlphaFoldDB" id="J0WUV2"/>
<evidence type="ECO:0000313" key="11">
    <source>
        <dbReference type="Proteomes" id="UP000006514"/>
    </source>
</evidence>
<sequence>MNDLYGASAAPMLTLFNLAVKLLDASYHLKTLGITWVPHPRFNIPLDEHLEPTVGLGNDLRRTEDSRDELITTQLRSIFWPCNYFVDEELAKSSDVRAAIADWQDDRLDGLLRTFTQLPRRRWTVPKSEFANRPLLGDDTSERRLWALDAYLVQIAVQPEFPLTLAAGAAYLVFSVLQKLYSLVRYTRSPVRKLPGPRDSPSFLYGHIAYMLSEPNNAVQMKWIKTYGNTFAVRGLFRRWIVFTSDARAMTHVLFASHIYHKTDMARQALRRILGNGVLVVEGEAHKDQRRIINPAFGHAQIRELTPIFLDKAQAMCDIWRNICAQSASGSTHVNVMQWLSKTTLDIIGVAGFGYDLGALKEVPEPNELADAFAKIFRTEGKPLNLTWRGNLPFLSYILPRDETQIQFDDAKATMDRIGRELIENKKRDILADIGGGRVEKKSVVGKDLLSLLLQANLASDLLPHQRLSDEDVLAQVPTFLTAGHETTSNTLTSALSELTQHPDVQAKLREELLTVDTPTPDLDTLNSLKYLDAVVRESLRFHPVVTFVSRAVTQDDVIPLSTPVVAGGETVTSIRVQEGDTLTIPIRAINLSKDVWGRDAEQFRPERWFSPPYAAQHLPSITPGIMSFIGGPRSCVGFRFALAEMKAILFHVVRSFSLELDVPPSDIEYKTLVITRPVVKSTGEVGIPIKITPVQ</sequence>
<evidence type="ECO:0000256" key="3">
    <source>
        <dbReference type="ARBA" id="ARBA00010617"/>
    </source>
</evidence>
<dbReference type="KEGG" id="adl:AURDEDRAFT_173240"/>
<dbReference type="Proteomes" id="UP000006514">
    <property type="component" value="Unassembled WGS sequence"/>
</dbReference>
<dbReference type="PANTHER" id="PTHR24305">
    <property type="entry name" value="CYTOCHROME P450"/>
    <property type="match status" value="1"/>
</dbReference>
<dbReference type="SUPFAM" id="SSF48264">
    <property type="entry name" value="Cytochrome P450"/>
    <property type="match status" value="1"/>
</dbReference>
<dbReference type="Gene3D" id="1.10.630.10">
    <property type="entry name" value="Cytochrome P450"/>
    <property type="match status" value="1"/>
</dbReference>
<evidence type="ECO:0000256" key="1">
    <source>
        <dbReference type="ARBA" id="ARBA00001971"/>
    </source>
</evidence>
<dbReference type="InParanoid" id="J0WUV2"/>
<keyword evidence="6" id="KW-0560">Oxidoreductase</keyword>
<keyword evidence="5 9" id="KW-0479">Metal-binding</keyword>
<organism evidence="10 11">
    <name type="scientific">Auricularia subglabra (strain TFB-10046 / SS5)</name>
    <name type="common">White-rot fungus</name>
    <name type="synonym">Auricularia delicata (strain TFB10046)</name>
    <dbReference type="NCBI Taxonomy" id="717982"/>
    <lineage>
        <taxon>Eukaryota</taxon>
        <taxon>Fungi</taxon>
        <taxon>Dikarya</taxon>
        <taxon>Basidiomycota</taxon>
        <taxon>Agaricomycotina</taxon>
        <taxon>Agaricomycetes</taxon>
        <taxon>Auriculariales</taxon>
        <taxon>Auriculariaceae</taxon>
        <taxon>Auricularia</taxon>
    </lineage>
</organism>
<dbReference type="InterPro" id="IPR036396">
    <property type="entry name" value="Cyt_P450_sf"/>
</dbReference>
<dbReference type="InterPro" id="IPR002401">
    <property type="entry name" value="Cyt_P450_E_grp-I"/>
</dbReference>
<dbReference type="OrthoDB" id="1470350at2759"/>
<dbReference type="GO" id="GO:0020037">
    <property type="term" value="F:heme binding"/>
    <property type="evidence" value="ECO:0007669"/>
    <property type="project" value="InterPro"/>
</dbReference>
<keyword evidence="11" id="KW-1185">Reference proteome</keyword>
<reference evidence="11" key="1">
    <citation type="journal article" date="2012" name="Science">
        <title>The Paleozoic origin of enzymatic lignin decomposition reconstructed from 31 fungal genomes.</title>
        <authorList>
            <person name="Floudas D."/>
            <person name="Binder M."/>
            <person name="Riley R."/>
            <person name="Barry K."/>
            <person name="Blanchette R.A."/>
            <person name="Henrissat B."/>
            <person name="Martinez A.T."/>
            <person name="Otillar R."/>
            <person name="Spatafora J.W."/>
            <person name="Yadav J.S."/>
            <person name="Aerts A."/>
            <person name="Benoit I."/>
            <person name="Boyd A."/>
            <person name="Carlson A."/>
            <person name="Copeland A."/>
            <person name="Coutinho P.M."/>
            <person name="de Vries R.P."/>
            <person name="Ferreira P."/>
            <person name="Findley K."/>
            <person name="Foster B."/>
            <person name="Gaskell J."/>
            <person name="Glotzer D."/>
            <person name="Gorecki P."/>
            <person name="Heitman J."/>
            <person name="Hesse C."/>
            <person name="Hori C."/>
            <person name="Igarashi K."/>
            <person name="Jurgens J.A."/>
            <person name="Kallen N."/>
            <person name="Kersten P."/>
            <person name="Kohler A."/>
            <person name="Kuees U."/>
            <person name="Kumar T.K.A."/>
            <person name="Kuo A."/>
            <person name="LaButti K."/>
            <person name="Larrondo L.F."/>
            <person name="Lindquist E."/>
            <person name="Ling A."/>
            <person name="Lombard V."/>
            <person name="Lucas S."/>
            <person name="Lundell T."/>
            <person name="Martin R."/>
            <person name="McLaughlin D.J."/>
            <person name="Morgenstern I."/>
            <person name="Morin E."/>
            <person name="Murat C."/>
            <person name="Nagy L.G."/>
            <person name="Nolan M."/>
            <person name="Ohm R.A."/>
            <person name="Patyshakuliyeva A."/>
            <person name="Rokas A."/>
            <person name="Ruiz-Duenas F.J."/>
            <person name="Sabat G."/>
            <person name="Salamov A."/>
            <person name="Samejima M."/>
            <person name="Schmutz J."/>
            <person name="Slot J.C."/>
            <person name="St John F."/>
            <person name="Stenlid J."/>
            <person name="Sun H."/>
            <person name="Sun S."/>
            <person name="Syed K."/>
            <person name="Tsang A."/>
            <person name="Wiebenga A."/>
            <person name="Young D."/>
            <person name="Pisabarro A."/>
            <person name="Eastwood D.C."/>
            <person name="Martin F."/>
            <person name="Cullen D."/>
            <person name="Grigoriev I.V."/>
            <person name="Hibbett D.S."/>
        </authorList>
    </citation>
    <scope>NUCLEOTIDE SEQUENCE [LARGE SCALE GENOMIC DNA]</scope>
    <source>
        <strain evidence="11">TFB10046</strain>
    </source>
</reference>
<dbReference type="Pfam" id="PF00067">
    <property type="entry name" value="p450"/>
    <property type="match status" value="1"/>
</dbReference>
<evidence type="ECO:0000256" key="6">
    <source>
        <dbReference type="ARBA" id="ARBA00023002"/>
    </source>
</evidence>
<evidence type="ECO:0000256" key="2">
    <source>
        <dbReference type="ARBA" id="ARBA00005179"/>
    </source>
</evidence>
<comment type="cofactor">
    <cofactor evidence="1 9">
        <name>heme</name>
        <dbReference type="ChEBI" id="CHEBI:30413"/>
    </cofactor>
</comment>
<dbReference type="EMBL" id="JH687836">
    <property type="protein sequence ID" value="EJD37731.1"/>
    <property type="molecule type" value="Genomic_DNA"/>
</dbReference>
<keyword evidence="8" id="KW-0503">Monooxygenase</keyword>
<evidence type="ECO:0000256" key="8">
    <source>
        <dbReference type="ARBA" id="ARBA00023033"/>
    </source>
</evidence>
<evidence type="ECO:0000256" key="4">
    <source>
        <dbReference type="ARBA" id="ARBA00022617"/>
    </source>
</evidence>
<keyword evidence="4 9" id="KW-0349">Heme</keyword>
<evidence type="ECO:0000313" key="10">
    <source>
        <dbReference type="EMBL" id="EJD37731.1"/>
    </source>
</evidence>
<comment type="pathway">
    <text evidence="2">Secondary metabolite biosynthesis.</text>
</comment>
<evidence type="ECO:0000256" key="7">
    <source>
        <dbReference type="ARBA" id="ARBA00023004"/>
    </source>
</evidence>
<accession>J0WUV2</accession>